<comment type="similarity">
    <text evidence="1">Belongs to the protein-tyrosine phosphatase family. Non-receptor class subfamily.</text>
</comment>
<organism evidence="7 8">
    <name type="scientific">Cladonia borealis</name>
    <dbReference type="NCBI Taxonomy" id="184061"/>
    <lineage>
        <taxon>Eukaryota</taxon>
        <taxon>Fungi</taxon>
        <taxon>Dikarya</taxon>
        <taxon>Ascomycota</taxon>
        <taxon>Pezizomycotina</taxon>
        <taxon>Lecanoromycetes</taxon>
        <taxon>OSLEUM clade</taxon>
        <taxon>Lecanoromycetidae</taxon>
        <taxon>Lecanorales</taxon>
        <taxon>Lecanorineae</taxon>
        <taxon>Cladoniaceae</taxon>
        <taxon>Cladonia</taxon>
    </lineage>
</organism>
<evidence type="ECO:0000256" key="3">
    <source>
        <dbReference type="SAM" id="MobiDB-lite"/>
    </source>
</evidence>
<feature type="region of interest" description="Disordered" evidence="3">
    <location>
        <begin position="884"/>
        <end position="907"/>
    </location>
</feature>
<dbReference type="PROSITE" id="PS50055">
    <property type="entry name" value="TYR_PHOSPHATASE_PTP"/>
    <property type="match status" value="1"/>
</dbReference>
<feature type="compositionally biased region" description="Gly residues" evidence="3">
    <location>
        <begin position="884"/>
        <end position="893"/>
    </location>
</feature>
<dbReference type="Pfam" id="PF00581">
    <property type="entry name" value="Rhodanese"/>
    <property type="match status" value="1"/>
</dbReference>
<feature type="domain" description="Rhodanese" evidence="6">
    <location>
        <begin position="293"/>
        <end position="409"/>
    </location>
</feature>
<feature type="region of interest" description="Disordered" evidence="3">
    <location>
        <begin position="139"/>
        <end position="277"/>
    </location>
</feature>
<feature type="compositionally biased region" description="Pro residues" evidence="3">
    <location>
        <begin position="189"/>
        <end position="200"/>
    </location>
</feature>
<dbReference type="SUPFAM" id="SSF52799">
    <property type="entry name" value="(Phosphotyrosine protein) phosphatases II"/>
    <property type="match status" value="1"/>
</dbReference>
<dbReference type="PROSITE" id="PS50056">
    <property type="entry name" value="TYR_PHOSPHATASE_2"/>
    <property type="match status" value="1"/>
</dbReference>
<feature type="compositionally biased region" description="Polar residues" evidence="3">
    <location>
        <begin position="73"/>
        <end position="82"/>
    </location>
</feature>
<name>A0AA39QT78_9LECA</name>
<dbReference type="GO" id="GO:0004725">
    <property type="term" value="F:protein tyrosine phosphatase activity"/>
    <property type="evidence" value="ECO:0007669"/>
    <property type="project" value="UniProtKB-EC"/>
</dbReference>
<evidence type="ECO:0000256" key="1">
    <source>
        <dbReference type="ARBA" id="ARBA00009649"/>
    </source>
</evidence>
<protein>
    <recommendedName>
        <fullName evidence="2">protein-tyrosine-phosphatase</fullName>
        <ecNumber evidence="2">3.1.3.48</ecNumber>
    </recommendedName>
</protein>
<feature type="compositionally biased region" description="Basic and acidic residues" evidence="3">
    <location>
        <begin position="111"/>
        <end position="124"/>
    </location>
</feature>
<dbReference type="PROSITE" id="PS50206">
    <property type="entry name" value="RHODANESE_3"/>
    <property type="match status" value="1"/>
</dbReference>
<dbReference type="Gene3D" id="3.90.190.10">
    <property type="entry name" value="Protein tyrosine phosphatase superfamily"/>
    <property type="match status" value="1"/>
</dbReference>
<dbReference type="CDD" id="cd18533">
    <property type="entry name" value="PTP_fungal"/>
    <property type="match status" value="1"/>
</dbReference>
<dbReference type="SUPFAM" id="SSF52821">
    <property type="entry name" value="Rhodanese/Cell cycle control phosphatase"/>
    <property type="match status" value="1"/>
</dbReference>
<feature type="compositionally biased region" description="Polar residues" evidence="3">
    <location>
        <begin position="1"/>
        <end position="10"/>
    </location>
</feature>
<gene>
    <name evidence="7" type="ORF">JMJ35_008996</name>
</gene>
<dbReference type="InterPro" id="IPR003595">
    <property type="entry name" value="Tyr_Pase_cat"/>
</dbReference>
<dbReference type="FunFam" id="3.40.250.10:FF:000051">
    <property type="entry name" value="Protein tyrosine phosphatase (Pyp1), putative"/>
    <property type="match status" value="1"/>
</dbReference>
<feature type="region of interest" description="Disordered" evidence="3">
    <location>
        <begin position="652"/>
        <end position="699"/>
    </location>
</feature>
<keyword evidence="8" id="KW-1185">Reference proteome</keyword>
<evidence type="ECO:0000313" key="7">
    <source>
        <dbReference type="EMBL" id="KAK0508720.1"/>
    </source>
</evidence>
<comment type="caution">
    <text evidence="7">The sequence shown here is derived from an EMBL/GenBank/DDBJ whole genome shotgun (WGS) entry which is preliminary data.</text>
</comment>
<feature type="domain" description="Tyrosine specific protein phosphatases" evidence="5">
    <location>
        <begin position="748"/>
        <end position="864"/>
    </location>
</feature>
<dbReference type="InterPro" id="IPR001763">
    <property type="entry name" value="Rhodanese-like_dom"/>
</dbReference>
<dbReference type="SMART" id="SM00194">
    <property type="entry name" value="PTPc"/>
    <property type="match status" value="1"/>
</dbReference>
<dbReference type="PROSITE" id="PS00383">
    <property type="entry name" value="TYR_PHOSPHATASE_1"/>
    <property type="match status" value="1"/>
</dbReference>
<sequence length="907" mass="100021">MSTTATTRPSPQGPWSPRSPSRNRPIPSNTPLGYPAKTPGQPTPGRAAKTLSPHAARPQPASSPNYFEYVTDPASNPPNSNAGIHAKKNWSPPPSAGARPGVAPLSPHYPLESHPRFENFRRQSETNTFNLSHGYLSQFSAKPISGKPSTIEGVTDQSHRRRNAAPVKSEESTLQGEATTPDCMDLDTPPDPQCPGPDPLSSPGASYFDAPRLGSQPNVLSPAEVSNSDSSSSQRTQISHIDERHPRNSLPHNRIDPPSGIVQRSETLPSSVSTDGPTMISPQDFVGLLKGHLPQDLLLLDLRVFPQYSRSRIRDALNLCIPTTLLKRASFNIQRLSDTFTREHEKAKFAQWRNAKFIIVYDANSMQLKDATSSINTLKKFSNEEWHGATLILRGGFDTFAKKFPEQVDKRPANEIEGSDAKKLSIDPPSGAPVAGGCMMPNTKTAANPFFGSIRQNMDLIGGVGQMPVKLPAGLRESAVTRIPTWLRKVSSADDNGKTVADRFLGIEKAEQHRMQKALSVNVTYGSPNPLSPEAVQIAGIEKGTKNRYKDMLPYDHSRVKLQGVESGGCDYVNASHIRAQWSNKHYIASQAPVPATFQDFWRVAWEQDARVIIMLTAESEGGQRKCHPYWLPGDYGPFKLKAISERHLALEHKKPNRSFTSPALKPDAKDKRPDMGRRRSTNYASQHAATPTPPIDPEVPHVIVRKLTLSHANHPFEPLREITQLQYSSWPDFGAPAHPAHVLGLVEHCSSVVRSYQSSKSGREVDEPSRENERPIVVHCSAGCGRTGTFCTVDSVVDMLKRQRQVRTAKLDAKGMNREDEMAVDAKEEDSWMLKDDEDLVAKTVSDFRAQRLSMVQTLRQFVLCYETVLEWIVDEMPEKYKGLGGGSSGGQGDKDRWSWGGSPSA</sequence>
<feature type="compositionally biased region" description="Low complexity" evidence="3">
    <location>
        <begin position="221"/>
        <end position="239"/>
    </location>
</feature>
<dbReference type="CDD" id="cd01446">
    <property type="entry name" value="DSP_MapKP"/>
    <property type="match status" value="1"/>
</dbReference>
<dbReference type="Pfam" id="PF00102">
    <property type="entry name" value="Y_phosphatase"/>
    <property type="match status" value="2"/>
</dbReference>
<evidence type="ECO:0000259" key="5">
    <source>
        <dbReference type="PROSITE" id="PS50056"/>
    </source>
</evidence>
<dbReference type="Gene3D" id="3.40.250.10">
    <property type="entry name" value="Rhodanese-like domain"/>
    <property type="match status" value="1"/>
</dbReference>
<dbReference type="EMBL" id="JAFEKC020000020">
    <property type="protein sequence ID" value="KAK0508720.1"/>
    <property type="molecule type" value="Genomic_DNA"/>
</dbReference>
<feature type="compositionally biased region" description="Polar residues" evidence="3">
    <location>
        <begin position="262"/>
        <end position="276"/>
    </location>
</feature>
<dbReference type="InterPro" id="IPR016130">
    <property type="entry name" value="Tyr_Pase_AS"/>
</dbReference>
<dbReference type="InterPro" id="IPR000242">
    <property type="entry name" value="PTP_cat"/>
</dbReference>
<accession>A0AA39QT78</accession>
<dbReference type="SMART" id="SM00404">
    <property type="entry name" value="PTPc_motif"/>
    <property type="match status" value="1"/>
</dbReference>
<feature type="region of interest" description="Disordered" evidence="3">
    <location>
        <begin position="1"/>
        <end position="125"/>
    </location>
</feature>
<proteinExistence type="inferred from homology"/>
<dbReference type="PRINTS" id="PR00700">
    <property type="entry name" value="PRTYPHPHTASE"/>
</dbReference>
<dbReference type="InterPro" id="IPR000387">
    <property type="entry name" value="Tyr_Pase_dom"/>
</dbReference>
<feature type="domain" description="Tyrosine-protein phosphatase" evidence="4">
    <location>
        <begin position="546"/>
        <end position="873"/>
    </location>
</feature>
<feature type="compositionally biased region" description="Basic and acidic residues" evidence="3">
    <location>
        <begin position="667"/>
        <end position="678"/>
    </location>
</feature>
<evidence type="ECO:0000259" key="4">
    <source>
        <dbReference type="PROSITE" id="PS50055"/>
    </source>
</evidence>
<feature type="compositionally biased region" description="Low complexity" evidence="3">
    <location>
        <begin position="16"/>
        <end position="29"/>
    </location>
</feature>
<dbReference type="PANTHER" id="PTHR19134">
    <property type="entry name" value="RECEPTOR-TYPE TYROSINE-PROTEIN PHOSPHATASE"/>
    <property type="match status" value="1"/>
</dbReference>
<evidence type="ECO:0000256" key="2">
    <source>
        <dbReference type="ARBA" id="ARBA00013064"/>
    </source>
</evidence>
<dbReference type="InterPro" id="IPR036873">
    <property type="entry name" value="Rhodanese-like_dom_sf"/>
</dbReference>
<dbReference type="EC" id="3.1.3.48" evidence="2"/>
<dbReference type="AlphaFoldDB" id="A0AA39QT78"/>
<dbReference type="InterPro" id="IPR050348">
    <property type="entry name" value="Protein-Tyr_Phosphatase"/>
</dbReference>
<reference evidence="7" key="1">
    <citation type="submission" date="2023-03" db="EMBL/GenBank/DDBJ databases">
        <title>Complete genome of Cladonia borealis.</title>
        <authorList>
            <person name="Park H."/>
        </authorList>
    </citation>
    <scope>NUCLEOTIDE SEQUENCE</scope>
    <source>
        <strain evidence="7">ANT050790</strain>
    </source>
</reference>
<evidence type="ECO:0000313" key="8">
    <source>
        <dbReference type="Proteomes" id="UP001166286"/>
    </source>
</evidence>
<dbReference type="SMART" id="SM00450">
    <property type="entry name" value="RHOD"/>
    <property type="match status" value="1"/>
</dbReference>
<dbReference type="InterPro" id="IPR029021">
    <property type="entry name" value="Prot-tyrosine_phosphatase-like"/>
</dbReference>
<dbReference type="PANTHER" id="PTHR19134:SF561">
    <property type="entry name" value="PROTEIN TYROSINE PHOSPHATASE 36E, ISOFORM A"/>
    <property type="match status" value="1"/>
</dbReference>
<evidence type="ECO:0000259" key="6">
    <source>
        <dbReference type="PROSITE" id="PS50206"/>
    </source>
</evidence>
<dbReference type="Proteomes" id="UP001166286">
    <property type="component" value="Unassembled WGS sequence"/>
</dbReference>